<dbReference type="Proteomes" id="UP000006727">
    <property type="component" value="Chromosome 20"/>
</dbReference>
<name>A0A2K1ITV7_PHYPA</name>
<gene>
    <name evidence="1" type="ORF">PHYPA_024648</name>
</gene>
<reference evidence="2" key="3">
    <citation type="submission" date="2020-12" db="UniProtKB">
        <authorList>
            <consortium name="EnsemblPlants"/>
        </authorList>
    </citation>
    <scope>IDENTIFICATION</scope>
</reference>
<protein>
    <submittedName>
        <fullName evidence="1 2">Uncharacterized protein</fullName>
    </submittedName>
</protein>
<reference evidence="1 3" key="2">
    <citation type="journal article" date="2018" name="Plant J.">
        <title>The Physcomitrella patens chromosome-scale assembly reveals moss genome structure and evolution.</title>
        <authorList>
            <person name="Lang D."/>
            <person name="Ullrich K.K."/>
            <person name="Murat F."/>
            <person name="Fuchs J."/>
            <person name="Jenkins J."/>
            <person name="Haas F.B."/>
            <person name="Piednoel M."/>
            <person name="Gundlach H."/>
            <person name="Van Bel M."/>
            <person name="Meyberg R."/>
            <person name="Vives C."/>
            <person name="Morata J."/>
            <person name="Symeonidi A."/>
            <person name="Hiss M."/>
            <person name="Muchero W."/>
            <person name="Kamisugi Y."/>
            <person name="Saleh O."/>
            <person name="Blanc G."/>
            <person name="Decker E.L."/>
            <person name="van Gessel N."/>
            <person name="Grimwood J."/>
            <person name="Hayes R.D."/>
            <person name="Graham S.W."/>
            <person name="Gunter L.E."/>
            <person name="McDaniel S.F."/>
            <person name="Hoernstein S.N.W."/>
            <person name="Larsson A."/>
            <person name="Li F.W."/>
            <person name="Perroud P.F."/>
            <person name="Phillips J."/>
            <person name="Ranjan P."/>
            <person name="Rokshar D.S."/>
            <person name="Rothfels C.J."/>
            <person name="Schneider L."/>
            <person name="Shu S."/>
            <person name="Stevenson D.W."/>
            <person name="Thummler F."/>
            <person name="Tillich M."/>
            <person name="Villarreal Aguilar J.C."/>
            <person name="Widiez T."/>
            <person name="Wong G.K."/>
            <person name="Wymore A."/>
            <person name="Zhang Y."/>
            <person name="Zimmer A.D."/>
            <person name="Quatrano R.S."/>
            <person name="Mayer K.F.X."/>
            <person name="Goodstein D."/>
            <person name="Casacuberta J.M."/>
            <person name="Vandepoele K."/>
            <person name="Reski R."/>
            <person name="Cuming A.C."/>
            <person name="Tuskan G.A."/>
            <person name="Maumus F."/>
            <person name="Salse J."/>
            <person name="Schmutz J."/>
            <person name="Rensing S.A."/>
        </authorList>
    </citation>
    <scope>NUCLEOTIDE SEQUENCE [LARGE SCALE GENOMIC DNA]</scope>
    <source>
        <strain evidence="2 3">cv. Gransden 2004</strain>
    </source>
</reference>
<reference evidence="1 3" key="1">
    <citation type="journal article" date="2008" name="Science">
        <title>The Physcomitrella genome reveals evolutionary insights into the conquest of land by plants.</title>
        <authorList>
            <person name="Rensing S."/>
            <person name="Lang D."/>
            <person name="Zimmer A."/>
            <person name="Terry A."/>
            <person name="Salamov A."/>
            <person name="Shapiro H."/>
            <person name="Nishiyama T."/>
            <person name="Perroud P.-F."/>
            <person name="Lindquist E."/>
            <person name="Kamisugi Y."/>
            <person name="Tanahashi T."/>
            <person name="Sakakibara K."/>
            <person name="Fujita T."/>
            <person name="Oishi K."/>
            <person name="Shin-I T."/>
            <person name="Kuroki Y."/>
            <person name="Toyoda A."/>
            <person name="Suzuki Y."/>
            <person name="Hashimoto A."/>
            <person name="Yamaguchi K."/>
            <person name="Sugano A."/>
            <person name="Kohara Y."/>
            <person name="Fujiyama A."/>
            <person name="Anterola A."/>
            <person name="Aoki S."/>
            <person name="Ashton N."/>
            <person name="Barbazuk W.B."/>
            <person name="Barker E."/>
            <person name="Bennetzen J."/>
            <person name="Bezanilla M."/>
            <person name="Blankenship R."/>
            <person name="Cho S.H."/>
            <person name="Dutcher S."/>
            <person name="Estelle M."/>
            <person name="Fawcett J.A."/>
            <person name="Gundlach H."/>
            <person name="Hanada K."/>
            <person name="Heyl A."/>
            <person name="Hicks K.A."/>
            <person name="Hugh J."/>
            <person name="Lohr M."/>
            <person name="Mayer K."/>
            <person name="Melkozernov A."/>
            <person name="Murata T."/>
            <person name="Nelson D."/>
            <person name="Pils B."/>
            <person name="Prigge M."/>
            <person name="Reiss B."/>
            <person name="Renner T."/>
            <person name="Rombauts S."/>
            <person name="Rushton P."/>
            <person name="Sanderfoot A."/>
            <person name="Schween G."/>
            <person name="Shiu S.-H."/>
            <person name="Stueber K."/>
            <person name="Theodoulou F.L."/>
            <person name="Tu H."/>
            <person name="Van de Peer Y."/>
            <person name="Verrier P.J."/>
            <person name="Waters E."/>
            <person name="Wood A."/>
            <person name="Yang L."/>
            <person name="Cove D."/>
            <person name="Cuming A."/>
            <person name="Hasebe M."/>
            <person name="Lucas S."/>
            <person name="Mishler D.B."/>
            <person name="Reski R."/>
            <person name="Grigoriev I."/>
            <person name="Quatrano R.S."/>
            <person name="Boore J.L."/>
        </authorList>
    </citation>
    <scope>NUCLEOTIDE SEQUENCE [LARGE SCALE GENOMIC DNA]</scope>
    <source>
        <strain evidence="2 3">cv. Gransden 2004</strain>
    </source>
</reference>
<dbReference type="Gramene" id="Pp3c20_3241V3.1">
    <property type="protein sequence ID" value="PAC:32946660.CDS.1"/>
    <property type="gene ID" value="Pp3c20_3241"/>
</dbReference>
<organism evidence="1">
    <name type="scientific">Physcomitrium patens</name>
    <name type="common">Spreading-leaved earth moss</name>
    <name type="synonym">Physcomitrella patens</name>
    <dbReference type="NCBI Taxonomy" id="3218"/>
    <lineage>
        <taxon>Eukaryota</taxon>
        <taxon>Viridiplantae</taxon>
        <taxon>Streptophyta</taxon>
        <taxon>Embryophyta</taxon>
        <taxon>Bryophyta</taxon>
        <taxon>Bryophytina</taxon>
        <taxon>Bryopsida</taxon>
        <taxon>Funariidae</taxon>
        <taxon>Funariales</taxon>
        <taxon>Funariaceae</taxon>
        <taxon>Physcomitrium</taxon>
    </lineage>
</organism>
<dbReference type="EMBL" id="ABEU02000020">
    <property type="protein sequence ID" value="PNR32706.1"/>
    <property type="molecule type" value="Genomic_DNA"/>
</dbReference>
<accession>A0A2K1ITV7</accession>
<dbReference type="InParanoid" id="A0A2K1ITV7"/>
<sequence>MMDTRTELSGRHEGVGACHRGCPTAAIDKLTQRVGDNSIQGGGGGGYSGATQQLSCLFVSIDIAPPCLLY</sequence>
<dbReference type="EnsemblPlants" id="Pp3c20_3241V3.1">
    <property type="protein sequence ID" value="PAC:32946660.CDS.1"/>
    <property type="gene ID" value="Pp3c20_3241"/>
</dbReference>
<proteinExistence type="predicted"/>
<keyword evidence="3" id="KW-1185">Reference proteome</keyword>
<dbReference type="AlphaFoldDB" id="A0A2K1ITV7"/>
<evidence type="ECO:0000313" key="1">
    <source>
        <dbReference type="EMBL" id="PNR32706.1"/>
    </source>
</evidence>
<evidence type="ECO:0000313" key="2">
    <source>
        <dbReference type="EnsemblPlants" id="PAC:32946660.CDS.1"/>
    </source>
</evidence>
<evidence type="ECO:0000313" key="3">
    <source>
        <dbReference type="Proteomes" id="UP000006727"/>
    </source>
</evidence>